<dbReference type="Proteomes" id="UP000198859">
    <property type="component" value="Chromosome I"/>
</dbReference>
<dbReference type="SUPFAM" id="SSF50022">
    <property type="entry name" value="ISP domain"/>
    <property type="match status" value="1"/>
</dbReference>
<evidence type="ECO:0000256" key="5">
    <source>
        <dbReference type="ARBA" id="ARBA00023004"/>
    </source>
</evidence>
<evidence type="ECO:0000256" key="1">
    <source>
        <dbReference type="ARBA" id="ARBA00002494"/>
    </source>
</evidence>
<keyword evidence="5" id="KW-0408">Iron</keyword>
<dbReference type="GO" id="GO:0016020">
    <property type="term" value="C:membrane"/>
    <property type="evidence" value="ECO:0007669"/>
    <property type="project" value="InterPro"/>
</dbReference>
<dbReference type="GO" id="GO:0051213">
    <property type="term" value="F:dioxygenase activity"/>
    <property type="evidence" value="ECO:0007669"/>
    <property type="project" value="UniProtKB-KW"/>
</dbReference>
<evidence type="ECO:0000256" key="4">
    <source>
        <dbReference type="ARBA" id="ARBA00022723"/>
    </source>
</evidence>
<feature type="compositionally biased region" description="Polar residues" evidence="10">
    <location>
        <begin position="7"/>
        <end position="21"/>
    </location>
</feature>
<evidence type="ECO:0000256" key="6">
    <source>
        <dbReference type="ARBA" id="ARBA00023014"/>
    </source>
</evidence>
<dbReference type="PROSITE" id="PS51296">
    <property type="entry name" value="RIESKE"/>
    <property type="match status" value="1"/>
</dbReference>
<dbReference type="GO" id="GO:0046872">
    <property type="term" value="F:metal ion binding"/>
    <property type="evidence" value="ECO:0007669"/>
    <property type="project" value="UniProtKB-KW"/>
</dbReference>
<gene>
    <name evidence="12" type="ORF">SAMN04488570_0777</name>
</gene>
<dbReference type="EMBL" id="LT629757">
    <property type="protein sequence ID" value="SDR94327.1"/>
    <property type="molecule type" value="Genomic_DNA"/>
</dbReference>
<dbReference type="Pfam" id="PF00355">
    <property type="entry name" value="Rieske"/>
    <property type="match status" value="1"/>
</dbReference>
<keyword evidence="12" id="KW-0223">Dioxygenase</keyword>
<feature type="region of interest" description="Disordered" evidence="10">
    <location>
        <begin position="1"/>
        <end position="33"/>
    </location>
</feature>
<feature type="domain" description="Rieske" evidence="11">
    <location>
        <begin position="69"/>
        <end position="161"/>
    </location>
</feature>
<dbReference type="GO" id="GO:0004497">
    <property type="term" value="F:monooxygenase activity"/>
    <property type="evidence" value="ECO:0007669"/>
    <property type="project" value="UniProtKB-ARBA"/>
</dbReference>
<keyword evidence="13" id="KW-1185">Reference proteome</keyword>
<dbReference type="AlphaFoldDB" id="A0A1H1N5Y2"/>
<dbReference type="FunFam" id="2.102.10.10:FF:000016">
    <property type="entry name" value="Nitrite reductase/ring-hydroxylating ferredoxin subunit"/>
    <property type="match status" value="1"/>
</dbReference>
<evidence type="ECO:0000256" key="10">
    <source>
        <dbReference type="SAM" id="MobiDB-lite"/>
    </source>
</evidence>
<dbReference type="InterPro" id="IPR005805">
    <property type="entry name" value="Rieske_Fe-S_prot_C"/>
</dbReference>
<keyword evidence="6" id="KW-0411">Iron-sulfur</keyword>
<evidence type="ECO:0000259" key="11">
    <source>
        <dbReference type="PROSITE" id="PS51296"/>
    </source>
</evidence>
<dbReference type="STRING" id="642780.SAMN04488570_0777"/>
<evidence type="ECO:0000256" key="2">
    <source>
        <dbReference type="ARBA" id="ARBA00015816"/>
    </source>
</evidence>
<keyword evidence="3" id="KW-0001">2Fe-2S</keyword>
<dbReference type="Gene3D" id="2.102.10.10">
    <property type="entry name" value="Rieske [2Fe-2S] iron-sulphur domain"/>
    <property type="match status" value="1"/>
</dbReference>
<accession>A0A1H1N5Y2</accession>
<dbReference type="CDD" id="cd03467">
    <property type="entry name" value="Rieske"/>
    <property type="match status" value="1"/>
</dbReference>
<organism evidence="12 13">
    <name type="scientific">Nocardioides scoriae</name>
    <dbReference type="NCBI Taxonomy" id="642780"/>
    <lineage>
        <taxon>Bacteria</taxon>
        <taxon>Bacillati</taxon>
        <taxon>Actinomycetota</taxon>
        <taxon>Actinomycetes</taxon>
        <taxon>Propionibacteriales</taxon>
        <taxon>Nocardioidaceae</taxon>
        <taxon>Nocardioides</taxon>
    </lineage>
</organism>
<feature type="compositionally biased region" description="Low complexity" evidence="10">
    <location>
        <begin position="62"/>
        <end position="78"/>
    </location>
</feature>
<dbReference type="OrthoDB" id="25106at2"/>
<comment type="cofactor">
    <cofactor evidence="9">
        <name>[2Fe-2S] cluster</name>
        <dbReference type="ChEBI" id="CHEBI:190135"/>
    </cofactor>
</comment>
<protein>
    <recommendedName>
        <fullName evidence="2">Cytochrome bc1 complex Rieske iron-sulfur subunit</fullName>
    </recommendedName>
    <alternativeName>
        <fullName evidence="8">Cytochrome bc1 reductase complex subunit QcrA</fullName>
    </alternativeName>
</protein>
<keyword evidence="7" id="KW-1015">Disulfide bond</keyword>
<evidence type="ECO:0000256" key="3">
    <source>
        <dbReference type="ARBA" id="ARBA00022714"/>
    </source>
</evidence>
<evidence type="ECO:0000256" key="8">
    <source>
        <dbReference type="ARBA" id="ARBA00029586"/>
    </source>
</evidence>
<proteinExistence type="predicted"/>
<evidence type="ECO:0000313" key="12">
    <source>
        <dbReference type="EMBL" id="SDR94327.1"/>
    </source>
</evidence>
<name>A0A1H1N5Y2_9ACTN</name>
<dbReference type="InterPro" id="IPR014349">
    <property type="entry name" value="Rieske_Fe-S_prot"/>
</dbReference>
<sequence>MAPSDPTPSRSASPTAATQASGPRRRTTSRRALVGGALGLGVGVPLVAACGSDDEASGSGSGTSTTSSGPVTTTSDVPVGGGVILAAEKIVVTQPTESEFKAFSAVCPHQKCLVSKIEGEDIDCECHGSKFSITDGSVVNGPAEQPLSALTVKVDGQDISVT</sequence>
<evidence type="ECO:0000313" key="13">
    <source>
        <dbReference type="Proteomes" id="UP000198859"/>
    </source>
</evidence>
<dbReference type="InterPro" id="IPR036922">
    <property type="entry name" value="Rieske_2Fe-2S_sf"/>
</dbReference>
<dbReference type="GO" id="GO:0016705">
    <property type="term" value="F:oxidoreductase activity, acting on paired donors, with incorporation or reduction of molecular oxygen"/>
    <property type="evidence" value="ECO:0007669"/>
    <property type="project" value="UniProtKB-ARBA"/>
</dbReference>
<dbReference type="PRINTS" id="PR00162">
    <property type="entry name" value="RIESKE"/>
</dbReference>
<evidence type="ECO:0000256" key="9">
    <source>
        <dbReference type="ARBA" id="ARBA00034078"/>
    </source>
</evidence>
<dbReference type="PANTHER" id="PTHR10134">
    <property type="entry name" value="CYTOCHROME B-C1 COMPLEX SUBUNIT RIESKE, MITOCHONDRIAL"/>
    <property type="match status" value="1"/>
</dbReference>
<comment type="function">
    <text evidence="1">Iron-sulfur subunit of the cytochrome bc1 complex, an essential component of the respiratory electron transport chain required for ATP synthesis. The bc1 complex catalyzes the oxidation of menaquinol and the reduction of cytochrome c in the respiratory chain. The bc1 complex operates through a Q-cycle mechanism that couples electron transfer to generation of the proton gradient that drives ATP synthesis.</text>
</comment>
<reference evidence="13" key="1">
    <citation type="submission" date="2016-10" db="EMBL/GenBank/DDBJ databases">
        <authorList>
            <person name="Varghese N."/>
            <person name="Submissions S."/>
        </authorList>
    </citation>
    <scope>NUCLEOTIDE SEQUENCE [LARGE SCALE GENOMIC DNA]</scope>
    <source>
        <strain evidence="13">DSM 22127</strain>
    </source>
</reference>
<dbReference type="InterPro" id="IPR017941">
    <property type="entry name" value="Rieske_2Fe-2S"/>
</dbReference>
<dbReference type="RefSeq" id="WP_091726307.1">
    <property type="nucleotide sequence ID" value="NZ_LT629757.1"/>
</dbReference>
<evidence type="ECO:0000256" key="7">
    <source>
        <dbReference type="ARBA" id="ARBA00023157"/>
    </source>
</evidence>
<keyword evidence="4" id="KW-0479">Metal-binding</keyword>
<feature type="region of interest" description="Disordered" evidence="10">
    <location>
        <begin position="51"/>
        <end position="78"/>
    </location>
</feature>
<dbReference type="GO" id="GO:0051537">
    <property type="term" value="F:2 iron, 2 sulfur cluster binding"/>
    <property type="evidence" value="ECO:0007669"/>
    <property type="project" value="UniProtKB-KW"/>
</dbReference>
<keyword evidence="12" id="KW-0560">Oxidoreductase</keyword>